<organism evidence="2 3">
    <name type="scientific">Cellulomonas phragmiteti</name>
    <dbReference type="NCBI Taxonomy" id="478780"/>
    <lineage>
        <taxon>Bacteria</taxon>
        <taxon>Bacillati</taxon>
        <taxon>Actinomycetota</taxon>
        <taxon>Actinomycetes</taxon>
        <taxon>Micrococcales</taxon>
        <taxon>Cellulomonadaceae</taxon>
        <taxon>Cellulomonas</taxon>
    </lineage>
</organism>
<name>A0ABQ4DK64_9CELL</name>
<gene>
    <name evidence="2" type="ORF">Cph01nite_14780</name>
</gene>
<dbReference type="SUPFAM" id="SSF52980">
    <property type="entry name" value="Restriction endonuclease-like"/>
    <property type="match status" value="1"/>
</dbReference>
<dbReference type="InterPro" id="IPR011335">
    <property type="entry name" value="Restrct_endonuc-II-like"/>
</dbReference>
<dbReference type="Proteomes" id="UP000614741">
    <property type="component" value="Unassembled WGS sequence"/>
</dbReference>
<evidence type="ECO:0000313" key="2">
    <source>
        <dbReference type="EMBL" id="GIG39716.1"/>
    </source>
</evidence>
<feature type="domain" description="AbiEi antitoxin C-terminal" evidence="1">
    <location>
        <begin position="61"/>
        <end position="184"/>
    </location>
</feature>
<proteinExistence type="predicted"/>
<reference evidence="2 3" key="1">
    <citation type="submission" date="2021-01" db="EMBL/GenBank/DDBJ databases">
        <title>Whole genome shotgun sequence of Cellulomonas phragmiteti NBRC 110785.</title>
        <authorList>
            <person name="Komaki H."/>
            <person name="Tamura T."/>
        </authorList>
    </citation>
    <scope>NUCLEOTIDE SEQUENCE [LARGE SCALE GENOMIC DNA]</scope>
    <source>
        <strain evidence="2 3">NBRC 110785</strain>
    </source>
</reference>
<dbReference type="EMBL" id="BONP01000007">
    <property type="protein sequence ID" value="GIG39716.1"/>
    <property type="molecule type" value="Genomic_DNA"/>
</dbReference>
<protein>
    <recommendedName>
        <fullName evidence="1">AbiEi antitoxin C-terminal domain-containing protein</fullName>
    </recommendedName>
</protein>
<evidence type="ECO:0000259" key="1">
    <source>
        <dbReference type="Pfam" id="PF09407"/>
    </source>
</evidence>
<dbReference type="Pfam" id="PF09407">
    <property type="entry name" value="AbiEi_1"/>
    <property type="match status" value="1"/>
</dbReference>
<dbReference type="InterPro" id="IPR018547">
    <property type="entry name" value="AbiEi_C"/>
</dbReference>
<sequence>MSFAPVLDMRELRAAGATWSAVRRLEAAGGYVQLFRSVLVHRSALDDPEVRARAVSTVLPAGGAVCRETAAWLHGLDTRAPGLHLRPPSLQCVVPPGVSRVRRSGLRCWISDLPDDDVQVVRGIPTTTPARTALDLARYSPRFLALAAVDAYAHQGLVTPSELRRRSQQCAGARNIARARFVIEQCEPATESAGESWLRLRLVEADLPRPEAQIRIRDAAGREVYRLDLGYPSVRVGVEYDGEEFHHARHAQEVADDERRRDLAQRFGWTVIGVHRGDVLGRRNDLERTVAGLIGFDGSVMARQTW</sequence>
<evidence type="ECO:0000313" key="3">
    <source>
        <dbReference type="Proteomes" id="UP000614741"/>
    </source>
</evidence>
<accession>A0ABQ4DK64</accession>
<comment type="caution">
    <text evidence="2">The sequence shown here is derived from an EMBL/GenBank/DDBJ whole genome shotgun (WGS) entry which is preliminary data.</text>
</comment>
<keyword evidence="3" id="KW-1185">Reference proteome</keyword>
<dbReference type="Gene3D" id="3.40.960.10">
    <property type="entry name" value="VSR Endonuclease"/>
    <property type="match status" value="1"/>
</dbReference>
<dbReference type="RefSeq" id="WP_203672825.1">
    <property type="nucleotide sequence ID" value="NZ_BONP01000007.1"/>
</dbReference>